<comment type="caution">
    <text evidence="5">The sequence shown here is derived from an EMBL/GenBank/DDBJ whole genome shotgun (WGS) entry which is preliminary data.</text>
</comment>
<dbReference type="Pfam" id="PF00005">
    <property type="entry name" value="ABC_tran"/>
    <property type="match status" value="1"/>
</dbReference>
<dbReference type="InterPro" id="IPR027417">
    <property type="entry name" value="P-loop_NTPase"/>
</dbReference>
<evidence type="ECO:0000259" key="4">
    <source>
        <dbReference type="PROSITE" id="PS50893"/>
    </source>
</evidence>
<dbReference type="PANTHER" id="PTHR43038">
    <property type="entry name" value="ATP-BINDING CASSETTE, SUB-FAMILY H, MEMBER 1"/>
    <property type="match status" value="1"/>
</dbReference>
<evidence type="ECO:0000256" key="2">
    <source>
        <dbReference type="ARBA" id="ARBA00022741"/>
    </source>
</evidence>
<dbReference type="SMART" id="SM00382">
    <property type="entry name" value="AAA"/>
    <property type="match status" value="1"/>
</dbReference>
<dbReference type="InterPro" id="IPR003593">
    <property type="entry name" value="AAA+_ATPase"/>
</dbReference>
<accession>A0A0F9SAT0</accession>
<keyword evidence="3" id="KW-0067">ATP-binding</keyword>
<dbReference type="PANTHER" id="PTHR43038:SF8">
    <property type="entry name" value="ABC-TYPE MULTIDRUG TRANSPORT SYSTEM, ATPASE COMPONENT"/>
    <property type="match status" value="1"/>
</dbReference>
<feature type="domain" description="ABC transporter" evidence="4">
    <location>
        <begin position="6"/>
        <end position="245"/>
    </location>
</feature>
<dbReference type="EMBL" id="LAZR01000566">
    <property type="protein sequence ID" value="KKN64154.1"/>
    <property type="molecule type" value="Genomic_DNA"/>
</dbReference>
<dbReference type="AlphaFoldDB" id="A0A0F9SAT0"/>
<reference evidence="5" key="1">
    <citation type="journal article" date="2015" name="Nature">
        <title>Complex archaea that bridge the gap between prokaryotes and eukaryotes.</title>
        <authorList>
            <person name="Spang A."/>
            <person name="Saw J.H."/>
            <person name="Jorgensen S.L."/>
            <person name="Zaremba-Niedzwiedzka K."/>
            <person name="Martijn J."/>
            <person name="Lind A.E."/>
            <person name="van Eijk R."/>
            <person name="Schleper C."/>
            <person name="Guy L."/>
            <person name="Ettema T.J."/>
        </authorList>
    </citation>
    <scope>NUCLEOTIDE SEQUENCE</scope>
</reference>
<dbReference type="Pfam" id="PF13732">
    <property type="entry name" value="DrrA1-3_C"/>
    <property type="match status" value="1"/>
</dbReference>
<keyword evidence="1" id="KW-0813">Transport</keyword>
<gene>
    <name evidence="5" type="ORF">LCGC14_0494480</name>
</gene>
<name>A0A0F9SAT0_9ZZZZ</name>
<evidence type="ECO:0000256" key="3">
    <source>
        <dbReference type="ARBA" id="ARBA00022840"/>
    </source>
</evidence>
<keyword evidence="2" id="KW-0547">Nucleotide-binding</keyword>
<dbReference type="InterPro" id="IPR025302">
    <property type="entry name" value="DrrA1/2-like_C"/>
</dbReference>
<sequence length="323" mass="36823">MTEFAIEAIGIKKQFGGKGRGPFKKPIVKALQGVNFNIKYGENYCLLGPNGSGKTTLIRSILGLLEAEGSIKVLGYEIPKERQKILSKIGYMPQDISLYPDLSVKETLHFFARIYGLKNRQIRKKAVENILDIFLLKRWQNMVVENLSGGMKRRLSLASSLIHEPKLIFLDEPTIGVDPTLRLSFWDYFKDLNEQGATIITTTHVMDEAEKSRRIGFMRNGRLIAEGTVKGLRKKVPGNRKLIIGTSIENTKPIAELISKEYELKVFSTNFKLEVFYNDDSLIDSILTFIREKVKIRELQTIQPNLEDIFIYFSNESEEGIIK</sequence>
<evidence type="ECO:0000256" key="1">
    <source>
        <dbReference type="ARBA" id="ARBA00022448"/>
    </source>
</evidence>
<protein>
    <recommendedName>
        <fullName evidence="4">ABC transporter domain-containing protein</fullName>
    </recommendedName>
</protein>
<evidence type="ECO:0000313" key="5">
    <source>
        <dbReference type="EMBL" id="KKN64154.1"/>
    </source>
</evidence>
<dbReference type="SUPFAM" id="SSF52540">
    <property type="entry name" value="P-loop containing nucleoside triphosphate hydrolases"/>
    <property type="match status" value="1"/>
</dbReference>
<dbReference type="InterPro" id="IPR003439">
    <property type="entry name" value="ABC_transporter-like_ATP-bd"/>
</dbReference>
<dbReference type="Gene3D" id="3.40.50.300">
    <property type="entry name" value="P-loop containing nucleotide triphosphate hydrolases"/>
    <property type="match status" value="1"/>
</dbReference>
<dbReference type="GO" id="GO:0005524">
    <property type="term" value="F:ATP binding"/>
    <property type="evidence" value="ECO:0007669"/>
    <property type="project" value="UniProtKB-KW"/>
</dbReference>
<dbReference type="InterPro" id="IPR017871">
    <property type="entry name" value="ABC_transporter-like_CS"/>
</dbReference>
<dbReference type="GO" id="GO:0016887">
    <property type="term" value="F:ATP hydrolysis activity"/>
    <property type="evidence" value="ECO:0007669"/>
    <property type="project" value="InterPro"/>
</dbReference>
<organism evidence="5">
    <name type="scientific">marine sediment metagenome</name>
    <dbReference type="NCBI Taxonomy" id="412755"/>
    <lineage>
        <taxon>unclassified sequences</taxon>
        <taxon>metagenomes</taxon>
        <taxon>ecological metagenomes</taxon>
    </lineage>
</organism>
<dbReference type="PROSITE" id="PS00211">
    <property type="entry name" value="ABC_TRANSPORTER_1"/>
    <property type="match status" value="1"/>
</dbReference>
<proteinExistence type="predicted"/>
<dbReference type="PROSITE" id="PS50893">
    <property type="entry name" value="ABC_TRANSPORTER_2"/>
    <property type="match status" value="1"/>
</dbReference>